<reference evidence="1 2" key="2">
    <citation type="journal article" date="2022" name="Mol. Biol. Evol.">
        <title>Comparative Genomics Reveals Insights into the Divergent Evolution of Astigmatic Mites and Household Pest Adaptations.</title>
        <authorList>
            <person name="Xiong Q."/>
            <person name="Wan A.T."/>
            <person name="Liu X."/>
            <person name="Fung C.S."/>
            <person name="Xiao X."/>
            <person name="Malainual N."/>
            <person name="Hou J."/>
            <person name="Wang L."/>
            <person name="Wang M."/>
            <person name="Yang K.Y."/>
            <person name="Cui Y."/>
            <person name="Leung E.L."/>
            <person name="Nong W."/>
            <person name="Shin S.K."/>
            <person name="Au S.W."/>
            <person name="Jeong K.Y."/>
            <person name="Chew F.T."/>
            <person name="Hui J.H."/>
            <person name="Leung T.F."/>
            <person name="Tungtrongchitr A."/>
            <person name="Zhong N."/>
            <person name="Liu Z."/>
            <person name="Tsui S.K."/>
        </authorList>
    </citation>
    <scope>NUCLEOTIDE SEQUENCE [LARGE SCALE GENOMIC DNA]</scope>
    <source>
        <strain evidence="1">Derp</strain>
    </source>
</reference>
<organism evidence="1 2">
    <name type="scientific">Dermatophagoides pteronyssinus</name>
    <name type="common">European house dust mite</name>
    <dbReference type="NCBI Taxonomy" id="6956"/>
    <lineage>
        <taxon>Eukaryota</taxon>
        <taxon>Metazoa</taxon>
        <taxon>Ecdysozoa</taxon>
        <taxon>Arthropoda</taxon>
        <taxon>Chelicerata</taxon>
        <taxon>Arachnida</taxon>
        <taxon>Acari</taxon>
        <taxon>Acariformes</taxon>
        <taxon>Sarcoptiformes</taxon>
        <taxon>Astigmata</taxon>
        <taxon>Psoroptidia</taxon>
        <taxon>Analgoidea</taxon>
        <taxon>Pyroglyphidae</taxon>
        <taxon>Dermatophagoidinae</taxon>
        <taxon>Dermatophagoides</taxon>
    </lineage>
</organism>
<gene>
    <name evidence="1" type="ORF">DERP_004144</name>
</gene>
<reference evidence="1 2" key="1">
    <citation type="journal article" date="2018" name="J. Allergy Clin. Immunol.">
        <title>High-quality assembly of Dermatophagoides pteronyssinus genome and transcriptome reveals a wide range of novel allergens.</title>
        <authorList>
            <person name="Liu X.Y."/>
            <person name="Yang K.Y."/>
            <person name="Wang M.Q."/>
            <person name="Kwok J.S."/>
            <person name="Zeng X."/>
            <person name="Yang Z."/>
            <person name="Xiao X.J."/>
            <person name="Lau C.P."/>
            <person name="Li Y."/>
            <person name="Huang Z.M."/>
            <person name="Ba J.G."/>
            <person name="Yim A.K."/>
            <person name="Ouyang C.Y."/>
            <person name="Ngai S.M."/>
            <person name="Chan T.F."/>
            <person name="Leung E.L."/>
            <person name="Liu L."/>
            <person name="Liu Z.G."/>
            <person name="Tsui S.K."/>
        </authorList>
    </citation>
    <scope>NUCLEOTIDE SEQUENCE [LARGE SCALE GENOMIC DNA]</scope>
    <source>
        <strain evidence="1">Derp</strain>
    </source>
</reference>
<evidence type="ECO:0000313" key="2">
    <source>
        <dbReference type="Proteomes" id="UP000887458"/>
    </source>
</evidence>
<proteinExistence type="predicted"/>
<sequence length="81" mass="9424">MIKSLAHSISGKTNPNQNQIKYSLNKKKNQIYDIRFRQDLLTIFSDLQNDDDTSVRSLSIRSFLPFKQSDHAPLTYLHSKL</sequence>
<accession>A0ABQ8J8F3</accession>
<evidence type="ECO:0000313" key="1">
    <source>
        <dbReference type="EMBL" id="KAH9418818.1"/>
    </source>
</evidence>
<keyword evidence="2" id="KW-1185">Reference proteome</keyword>
<protein>
    <submittedName>
        <fullName evidence="1">Uncharacterized protein</fullName>
    </submittedName>
</protein>
<dbReference type="EMBL" id="NJHN03000062">
    <property type="protein sequence ID" value="KAH9418818.1"/>
    <property type="molecule type" value="Genomic_DNA"/>
</dbReference>
<dbReference type="Proteomes" id="UP000887458">
    <property type="component" value="Unassembled WGS sequence"/>
</dbReference>
<name>A0ABQ8J8F3_DERPT</name>
<comment type="caution">
    <text evidence="1">The sequence shown here is derived from an EMBL/GenBank/DDBJ whole genome shotgun (WGS) entry which is preliminary data.</text>
</comment>